<gene>
    <name evidence="9" type="ordered locus">Ferpe_0194</name>
</gene>
<feature type="transmembrane region" description="Helical" evidence="7">
    <location>
        <begin position="411"/>
        <end position="431"/>
    </location>
</feature>
<feature type="transmembrane region" description="Helical" evidence="7">
    <location>
        <begin position="252"/>
        <end position="273"/>
    </location>
</feature>
<keyword evidence="2 7" id="KW-0813">Transport</keyword>
<dbReference type="InterPro" id="IPR051393">
    <property type="entry name" value="ABC_transporter_permease"/>
</dbReference>
<evidence type="ECO:0000259" key="8">
    <source>
        <dbReference type="PROSITE" id="PS50928"/>
    </source>
</evidence>
<keyword evidence="5 7" id="KW-1133">Transmembrane helix</keyword>
<dbReference type="InterPro" id="IPR035906">
    <property type="entry name" value="MetI-like_sf"/>
</dbReference>
<dbReference type="InterPro" id="IPR000515">
    <property type="entry name" value="MetI-like"/>
</dbReference>
<comment type="subcellular location">
    <subcellularLocation>
        <location evidence="1 7">Cell membrane</location>
        <topology evidence="1 7">Multi-pass membrane protein</topology>
    </subcellularLocation>
</comment>
<dbReference type="EMBL" id="CP003260">
    <property type="protein sequence ID" value="AFG34345.1"/>
    <property type="molecule type" value="Genomic_DNA"/>
</dbReference>
<evidence type="ECO:0000256" key="7">
    <source>
        <dbReference type="RuleBase" id="RU363032"/>
    </source>
</evidence>
<dbReference type="Proteomes" id="UP000007384">
    <property type="component" value="Chromosome"/>
</dbReference>
<feature type="transmembrane region" description="Helical" evidence="7">
    <location>
        <begin position="137"/>
        <end position="155"/>
    </location>
</feature>
<dbReference type="AlphaFoldDB" id="H9UA02"/>
<dbReference type="SUPFAM" id="SSF161098">
    <property type="entry name" value="MetI-like"/>
    <property type="match status" value="2"/>
</dbReference>
<dbReference type="OrthoDB" id="9809173at2"/>
<keyword evidence="4 7" id="KW-0812">Transmembrane</keyword>
<dbReference type="CDD" id="cd06261">
    <property type="entry name" value="TM_PBP2"/>
    <property type="match status" value="1"/>
</dbReference>
<dbReference type="GO" id="GO:0005886">
    <property type="term" value="C:plasma membrane"/>
    <property type="evidence" value="ECO:0007669"/>
    <property type="project" value="UniProtKB-SubCell"/>
</dbReference>
<evidence type="ECO:0000256" key="4">
    <source>
        <dbReference type="ARBA" id="ARBA00022692"/>
    </source>
</evidence>
<evidence type="ECO:0000256" key="3">
    <source>
        <dbReference type="ARBA" id="ARBA00022475"/>
    </source>
</evidence>
<evidence type="ECO:0000256" key="2">
    <source>
        <dbReference type="ARBA" id="ARBA00022448"/>
    </source>
</evidence>
<feature type="transmembrane region" description="Helical" evidence="7">
    <location>
        <begin position="81"/>
        <end position="102"/>
    </location>
</feature>
<dbReference type="eggNOG" id="COG1175">
    <property type="taxonomic scope" value="Bacteria"/>
</dbReference>
<dbReference type="PANTHER" id="PTHR30193:SF37">
    <property type="entry name" value="INNER MEMBRANE ABC TRANSPORTER PERMEASE PROTEIN YCJO"/>
    <property type="match status" value="1"/>
</dbReference>
<proteinExistence type="inferred from homology"/>
<reference evidence="9" key="1">
    <citation type="submission" date="2012-03" db="EMBL/GenBank/DDBJ databases">
        <title>Complete sequence of Fervidobacterium pennivorans DSM 9078.</title>
        <authorList>
            <consortium name="US DOE Joint Genome Institute"/>
            <person name="Lucas S."/>
            <person name="Han J."/>
            <person name="Lapidus A."/>
            <person name="Cheng J.-F."/>
            <person name="Goodwin L."/>
            <person name="Pitluck S."/>
            <person name="Peters L."/>
            <person name="Ovchinnikova G."/>
            <person name="Lu M."/>
            <person name="Detter J.C."/>
            <person name="Han C."/>
            <person name="Tapia R."/>
            <person name="Land M."/>
            <person name="Hauser L."/>
            <person name="Kyrpides N."/>
            <person name="Ivanova N."/>
            <person name="Pagani I."/>
            <person name="Noll K.M."/>
            <person name="Woyke T."/>
        </authorList>
    </citation>
    <scope>NUCLEOTIDE SEQUENCE</scope>
    <source>
        <strain evidence="9">DSM 9078</strain>
    </source>
</reference>
<organism evidence="9 10">
    <name type="scientific">Fervidobacterium pennivorans (strain DSM 9078 / Ven5)</name>
    <dbReference type="NCBI Taxonomy" id="771875"/>
    <lineage>
        <taxon>Bacteria</taxon>
        <taxon>Thermotogati</taxon>
        <taxon>Thermotogota</taxon>
        <taxon>Thermotogae</taxon>
        <taxon>Thermotogales</taxon>
        <taxon>Fervidobacteriaceae</taxon>
        <taxon>Fervidobacterium</taxon>
    </lineage>
</organism>
<keyword evidence="10" id="KW-1185">Reference proteome</keyword>
<dbReference type="Gene3D" id="1.10.3720.10">
    <property type="entry name" value="MetI-like"/>
    <property type="match status" value="2"/>
</dbReference>
<name>H9UA02_FERPD</name>
<feature type="domain" description="ABC transmembrane type-1" evidence="8">
    <location>
        <begin position="215"/>
        <end position="430"/>
    </location>
</feature>
<dbReference type="HOGENOM" id="CLU_016047_0_2_0"/>
<evidence type="ECO:0000313" key="9">
    <source>
        <dbReference type="EMBL" id="AFG34345.1"/>
    </source>
</evidence>
<accession>H9UA02</accession>
<dbReference type="GO" id="GO:0055085">
    <property type="term" value="P:transmembrane transport"/>
    <property type="evidence" value="ECO:0007669"/>
    <property type="project" value="InterPro"/>
</dbReference>
<sequence>MARAHIKPSRVRESLLAYLFLLPALVVLSIFTFWPIGFSFVLSFFKWDFRNMKNPYFYGLGNYKEILKFDYPVKFPFYKGLIYSVLYILLSVLFLLVIFAIVEMLGKKKLDWKKVIFVAAYLILLVLYGTSMAHLNMGRLLVFLVASAGLLTWGWRGKIVSSKLLSDHAWLGFVIWLVTYVLFEFRFTAGFNGQSYGIVDFLIDASEKNLFFKALVNTTYYVILTVPIGLSLALLIALLLNSIEKFKAFFRTVFFIPFVTSVVAVSLIWKWIFNDDVGLLNYILVSMGLQPVKWLKDAKWTIPTVSIVSIWRHVGYNAMIFLAGLQNIDTFYYEAAEVDGANSLQKFFKITWPLLSPTTFFLLIVSVIGAFKVFQEVFTLYDGLPGPYGNSGMTMVYYVFDLFYRQQRMGIASAAAYLLFLVILVFTFIQYRVGDKVVEYVS</sequence>
<feature type="transmembrane region" description="Helical" evidence="7">
    <location>
        <begin position="220"/>
        <end position="240"/>
    </location>
</feature>
<feature type="transmembrane region" description="Helical" evidence="7">
    <location>
        <begin position="167"/>
        <end position="183"/>
    </location>
</feature>
<evidence type="ECO:0000256" key="1">
    <source>
        <dbReference type="ARBA" id="ARBA00004651"/>
    </source>
</evidence>
<keyword evidence="6 7" id="KW-0472">Membrane</keyword>
<keyword evidence="3" id="KW-1003">Cell membrane</keyword>
<dbReference type="PANTHER" id="PTHR30193">
    <property type="entry name" value="ABC TRANSPORTER PERMEASE PROTEIN"/>
    <property type="match status" value="1"/>
</dbReference>
<dbReference type="Pfam" id="PF00528">
    <property type="entry name" value="BPD_transp_1"/>
    <property type="match status" value="1"/>
</dbReference>
<dbReference type="KEGG" id="fpe:Ferpe_0194"/>
<protein>
    <submittedName>
        <fullName evidence="9">Carbohydrate ABC transporter membrane protein 1, CUT1 family</fullName>
    </submittedName>
</protein>
<feature type="transmembrane region" description="Helical" evidence="7">
    <location>
        <begin position="15"/>
        <end position="45"/>
    </location>
</feature>
<comment type="similarity">
    <text evidence="7">Belongs to the binding-protein-dependent transport system permease family.</text>
</comment>
<dbReference type="STRING" id="771875.Ferpe_0194"/>
<dbReference type="PROSITE" id="PS50928">
    <property type="entry name" value="ABC_TM1"/>
    <property type="match status" value="1"/>
</dbReference>
<dbReference type="PATRIC" id="fig|771875.3.peg.202"/>
<feature type="transmembrane region" description="Helical" evidence="7">
    <location>
        <begin position="354"/>
        <end position="374"/>
    </location>
</feature>
<evidence type="ECO:0000256" key="5">
    <source>
        <dbReference type="ARBA" id="ARBA00022989"/>
    </source>
</evidence>
<evidence type="ECO:0000256" key="6">
    <source>
        <dbReference type="ARBA" id="ARBA00023136"/>
    </source>
</evidence>
<evidence type="ECO:0000313" key="10">
    <source>
        <dbReference type="Proteomes" id="UP000007384"/>
    </source>
</evidence>
<feature type="transmembrane region" description="Helical" evidence="7">
    <location>
        <begin position="114"/>
        <end position="131"/>
    </location>
</feature>